<keyword evidence="2" id="KW-1185">Reference proteome</keyword>
<dbReference type="PANTHER" id="PTHR37417">
    <property type="entry name" value="67 KDA MYOSIN-CROSS-REACTIVE ANTIGEN FAMILY PROTEIN (AFU_ORTHOLOGUE AFUA_5G09970)"/>
    <property type="match status" value="1"/>
</dbReference>
<dbReference type="Pfam" id="PF06100">
    <property type="entry name" value="MCRA"/>
    <property type="match status" value="1"/>
</dbReference>
<evidence type="ECO:0000313" key="2">
    <source>
        <dbReference type="Proteomes" id="UP001147733"/>
    </source>
</evidence>
<dbReference type="EMBL" id="JAPQKT010000002">
    <property type="protein sequence ID" value="KAJ5240699.1"/>
    <property type="molecule type" value="Genomic_DNA"/>
</dbReference>
<dbReference type="GeneID" id="81380377"/>
<dbReference type="PANTHER" id="PTHR37417:SF4">
    <property type="entry name" value="67 KDA MYOSIN-CROSS-REACTIVE ANTIGEN FAMILY PROTEIN (AFU_ORTHOLOGUE AFUA_3G03570)"/>
    <property type="match status" value="1"/>
</dbReference>
<name>A0A9W9TV80_PENCI</name>
<dbReference type="OrthoDB" id="545169at2759"/>
<evidence type="ECO:0000313" key="1">
    <source>
        <dbReference type="EMBL" id="KAJ5240699.1"/>
    </source>
</evidence>
<accession>A0A9W9TV80</accession>
<dbReference type="InterPro" id="IPR036188">
    <property type="entry name" value="FAD/NAD-bd_sf"/>
</dbReference>
<dbReference type="AlphaFoldDB" id="A0A9W9TV80"/>
<evidence type="ECO:0008006" key="3">
    <source>
        <dbReference type="Google" id="ProtNLM"/>
    </source>
</evidence>
<dbReference type="Proteomes" id="UP001147733">
    <property type="component" value="Unassembled WGS sequence"/>
</dbReference>
<dbReference type="RefSeq" id="XP_056503704.1">
    <property type="nucleotide sequence ID" value="XM_056641210.1"/>
</dbReference>
<proteinExistence type="predicted"/>
<sequence length="542" mass="60235">MATTLPNPGSIPNRIPGHVQAWLIGSGIASLAAAAHLVNDANIPGSNIHILDIHSGSGGGMNPSGDAVNGYFLPFECHPHFQGSCMERFLSIVPSQTWPGTSVMDTVRKFEKIERPPPQDFALVRALKHGDSSPVILDTKGIHIGAKDRWSLIKFILENEKGIGSKTIKDVLDESFFETTFWMMWATTFGLQPWHSAIEFQRHLRKYLEDIHSLNNLKSSNRTEYNLYESIIIPVTAFLKDQGVSFCFNAEVTNLMVYPESDPCIVTGIEVVKDGTKRQIPVCLDDIVIVTLGSTSAGAALGTNVSSPPNLSINWEDRMFRDWRLWQKLAQISPKFGNPTNFLSQGLQSTVESFTTTFDGPDFMVLYERLTHDRPGTGAKVSLTQSNWSITLSVPHQPVFPDQSNNTNIICGYALSPLKEGNYVKKPMYECSGEEILIEVLSYLNFPVKSILPSSKTIPCGMPLGTAPFLPRYNWNRPNVIPHHTTNLACIGQFVEIPEYTTSSMEYSVRGAQIAVAELMRLPRKSEKIKKNILLEVLDLII</sequence>
<comment type="caution">
    <text evidence="1">The sequence shown here is derived from an EMBL/GenBank/DDBJ whole genome shotgun (WGS) entry which is preliminary data.</text>
</comment>
<protein>
    <recommendedName>
        <fullName evidence="3">Oleate hydratase</fullName>
    </recommendedName>
</protein>
<gene>
    <name evidence="1" type="ORF">N7469_002290</name>
</gene>
<reference evidence="1" key="2">
    <citation type="journal article" date="2023" name="IMA Fungus">
        <title>Comparative genomic study of the Penicillium genus elucidates a diverse pangenome and 15 lateral gene transfer events.</title>
        <authorList>
            <person name="Petersen C."/>
            <person name="Sorensen T."/>
            <person name="Nielsen M.R."/>
            <person name="Sondergaard T.E."/>
            <person name="Sorensen J.L."/>
            <person name="Fitzpatrick D.A."/>
            <person name="Frisvad J.C."/>
            <person name="Nielsen K.L."/>
        </authorList>
    </citation>
    <scope>NUCLEOTIDE SEQUENCE</scope>
    <source>
        <strain evidence="1">IBT 23319</strain>
    </source>
</reference>
<dbReference type="GO" id="GO:0071949">
    <property type="term" value="F:FAD binding"/>
    <property type="evidence" value="ECO:0007669"/>
    <property type="project" value="InterPro"/>
</dbReference>
<reference evidence="1" key="1">
    <citation type="submission" date="2022-11" db="EMBL/GenBank/DDBJ databases">
        <authorList>
            <person name="Petersen C."/>
        </authorList>
    </citation>
    <scope>NUCLEOTIDE SEQUENCE</scope>
    <source>
        <strain evidence="1">IBT 23319</strain>
    </source>
</reference>
<organism evidence="1 2">
    <name type="scientific">Penicillium citrinum</name>
    <dbReference type="NCBI Taxonomy" id="5077"/>
    <lineage>
        <taxon>Eukaryota</taxon>
        <taxon>Fungi</taxon>
        <taxon>Dikarya</taxon>
        <taxon>Ascomycota</taxon>
        <taxon>Pezizomycotina</taxon>
        <taxon>Eurotiomycetes</taxon>
        <taxon>Eurotiomycetidae</taxon>
        <taxon>Eurotiales</taxon>
        <taxon>Aspergillaceae</taxon>
        <taxon>Penicillium</taxon>
    </lineage>
</organism>
<dbReference type="Gene3D" id="3.50.50.60">
    <property type="entry name" value="FAD/NAD(P)-binding domain"/>
    <property type="match status" value="3"/>
</dbReference>
<dbReference type="GO" id="GO:0050151">
    <property type="term" value="F:oleate hydratase activity"/>
    <property type="evidence" value="ECO:0007669"/>
    <property type="project" value="InterPro"/>
</dbReference>
<dbReference type="GO" id="GO:0006631">
    <property type="term" value="P:fatty acid metabolic process"/>
    <property type="evidence" value="ECO:0007669"/>
    <property type="project" value="InterPro"/>
</dbReference>
<dbReference type="SUPFAM" id="SSF51905">
    <property type="entry name" value="FAD/NAD(P)-binding domain"/>
    <property type="match status" value="1"/>
</dbReference>
<dbReference type="InterPro" id="IPR010354">
    <property type="entry name" value="Oleate_hydratase"/>
</dbReference>